<evidence type="ECO:0000256" key="2">
    <source>
        <dbReference type="ARBA" id="ARBA00022692"/>
    </source>
</evidence>
<dbReference type="GO" id="GO:0016020">
    <property type="term" value="C:membrane"/>
    <property type="evidence" value="ECO:0007669"/>
    <property type="project" value="InterPro"/>
</dbReference>
<evidence type="ECO:0000256" key="3">
    <source>
        <dbReference type="ARBA" id="ARBA00022741"/>
    </source>
</evidence>
<evidence type="ECO:0000259" key="7">
    <source>
        <dbReference type="PROSITE" id="PS50929"/>
    </source>
</evidence>
<dbReference type="AlphaFoldDB" id="A0A9D4DD68"/>
<evidence type="ECO:0000256" key="4">
    <source>
        <dbReference type="ARBA" id="ARBA00022840"/>
    </source>
</evidence>
<dbReference type="InterPro" id="IPR036640">
    <property type="entry name" value="ABC1_TM_sf"/>
</dbReference>
<dbReference type="PANTHER" id="PTHR24223:SF330">
    <property type="entry name" value="ATP-BINDING CASSETTE SUB-FAMILY C MEMBER 10"/>
    <property type="match status" value="1"/>
</dbReference>
<organism evidence="8 9">
    <name type="scientific">Dreissena polymorpha</name>
    <name type="common">Zebra mussel</name>
    <name type="synonym">Mytilus polymorpha</name>
    <dbReference type="NCBI Taxonomy" id="45954"/>
    <lineage>
        <taxon>Eukaryota</taxon>
        <taxon>Metazoa</taxon>
        <taxon>Spiralia</taxon>
        <taxon>Lophotrochozoa</taxon>
        <taxon>Mollusca</taxon>
        <taxon>Bivalvia</taxon>
        <taxon>Autobranchia</taxon>
        <taxon>Heteroconchia</taxon>
        <taxon>Euheterodonta</taxon>
        <taxon>Imparidentia</taxon>
        <taxon>Neoheterodontei</taxon>
        <taxon>Myida</taxon>
        <taxon>Dreissenoidea</taxon>
        <taxon>Dreissenidae</taxon>
        <taxon>Dreissena</taxon>
    </lineage>
</organism>
<keyword evidence="9" id="KW-1185">Reference proteome</keyword>
<dbReference type="SUPFAM" id="SSF90123">
    <property type="entry name" value="ABC transporter transmembrane region"/>
    <property type="match status" value="1"/>
</dbReference>
<feature type="domain" description="ABC transmembrane type-1" evidence="7">
    <location>
        <begin position="231"/>
        <end position="362"/>
    </location>
</feature>
<reference evidence="8" key="2">
    <citation type="submission" date="2020-11" db="EMBL/GenBank/DDBJ databases">
        <authorList>
            <person name="McCartney M.A."/>
            <person name="Auch B."/>
            <person name="Kono T."/>
            <person name="Mallez S."/>
            <person name="Becker A."/>
            <person name="Gohl D.M."/>
            <person name="Silverstein K.A.T."/>
            <person name="Koren S."/>
            <person name="Bechman K.B."/>
            <person name="Herman A."/>
            <person name="Abrahante J.E."/>
            <person name="Garbe J."/>
        </authorList>
    </citation>
    <scope>NUCLEOTIDE SEQUENCE</scope>
    <source>
        <strain evidence="8">Duluth1</strain>
        <tissue evidence="8">Whole animal</tissue>
    </source>
</reference>
<proteinExistence type="predicted"/>
<evidence type="ECO:0000256" key="6">
    <source>
        <dbReference type="ARBA" id="ARBA00023136"/>
    </source>
</evidence>
<keyword evidence="1" id="KW-0813">Transport</keyword>
<reference evidence="8" key="1">
    <citation type="journal article" date="2019" name="bioRxiv">
        <title>The Genome of the Zebra Mussel, Dreissena polymorpha: A Resource for Invasive Species Research.</title>
        <authorList>
            <person name="McCartney M.A."/>
            <person name="Auch B."/>
            <person name="Kono T."/>
            <person name="Mallez S."/>
            <person name="Zhang Y."/>
            <person name="Obille A."/>
            <person name="Becker A."/>
            <person name="Abrahante J.E."/>
            <person name="Garbe J."/>
            <person name="Badalamenti J.P."/>
            <person name="Herman A."/>
            <person name="Mangelson H."/>
            <person name="Liachko I."/>
            <person name="Sullivan S."/>
            <person name="Sone E.D."/>
            <person name="Koren S."/>
            <person name="Silverstein K.A.T."/>
            <person name="Beckman K.B."/>
            <person name="Gohl D.M."/>
        </authorList>
    </citation>
    <scope>NUCLEOTIDE SEQUENCE</scope>
    <source>
        <strain evidence="8">Duluth1</strain>
        <tissue evidence="8">Whole animal</tissue>
    </source>
</reference>
<dbReference type="InterPro" id="IPR011527">
    <property type="entry name" value="ABC1_TM_dom"/>
</dbReference>
<evidence type="ECO:0000313" key="8">
    <source>
        <dbReference type="EMBL" id="KAH3746375.1"/>
    </source>
</evidence>
<evidence type="ECO:0000256" key="5">
    <source>
        <dbReference type="ARBA" id="ARBA00022989"/>
    </source>
</evidence>
<keyword evidence="3" id="KW-0547">Nucleotide-binding</keyword>
<keyword evidence="2" id="KW-0812">Transmembrane</keyword>
<dbReference type="Gene3D" id="1.20.1560.10">
    <property type="entry name" value="ABC transporter type 1, transmembrane domain"/>
    <property type="match status" value="1"/>
</dbReference>
<accession>A0A9D4DD68</accession>
<gene>
    <name evidence="8" type="ORF">DPMN_180782</name>
</gene>
<keyword evidence="4" id="KW-0067">ATP-binding</keyword>
<dbReference type="InterPro" id="IPR050173">
    <property type="entry name" value="ABC_transporter_C-like"/>
</dbReference>
<dbReference type="Pfam" id="PF00664">
    <property type="entry name" value="ABC_membrane"/>
    <property type="match status" value="1"/>
</dbReference>
<protein>
    <recommendedName>
        <fullName evidence="7">ABC transmembrane type-1 domain-containing protein</fullName>
    </recommendedName>
</protein>
<evidence type="ECO:0000256" key="1">
    <source>
        <dbReference type="ARBA" id="ARBA00022448"/>
    </source>
</evidence>
<dbReference type="PROSITE" id="PS50929">
    <property type="entry name" value="ABC_TM1F"/>
    <property type="match status" value="1"/>
</dbReference>
<evidence type="ECO:0000313" key="9">
    <source>
        <dbReference type="Proteomes" id="UP000828390"/>
    </source>
</evidence>
<keyword evidence="5" id="KW-1133">Transmembrane helix</keyword>
<comment type="caution">
    <text evidence="8">The sequence shown here is derived from an EMBL/GenBank/DDBJ whole genome shotgun (WGS) entry which is preliminary data.</text>
</comment>
<dbReference type="PANTHER" id="PTHR24223">
    <property type="entry name" value="ATP-BINDING CASSETTE SUB-FAMILY C"/>
    <property type="match status" value="1"/>
</dbReference>
<dbReference type="EMBL" id="JAIWYP010000010">
    <property type="protein sequence ID" value="KAH3746375.1"/>
    <property type="molecule type" value="Genomic_DNA"/>
</dbReference>
<dbReference type="Proteomes" id="UP000828390">
    <property type="component" value="Unassembled WGS sequence"/>
</dbReference>
<dbReference type="GO" id="GO:0005524">
    <property type="term" value="F:ATP binding"/>
    <property type="evidence" value="ECO:0007669"/>
    <property type="project" value="UniProtKB-KW"/>
</dbReference>
<keyword evidence="6" id="KW-0472">Membrane</keyword>
<sequence length="379" mass="42265">MIVMMILPCVSTAAQLHTNILQRLNKSQLQNSVEEYSVYVSTFLLFCYFLTLVPGSERVIVEENDVYYRAINESFEARSPLLSQPGTNYRSISQTREATKVAEKNVNCLSWLTFHWVQHILAKGARRSLQGASDVFMLPVRLSTGLLFMKFTTILTGKCDRKLSYKLNRSLSSNISLSSNSVSTVPDVAFSRQHAPRTVPLEHGESKIEHGESKITLFKALNKAFGWEYYLLGILKLLADIFGFAGPILLNLLVTYMESNTEPASHGYWYAVGLFAATLLGSVCSTQFDYNCSVIGLKIRAAIITTIYRKSLSVSNVSAGKFSSGQITNLMSTDTDRIVNFCPSFLAFWSPPFQIAVSLYLLHQQVCGAISLYNTPCTQ</sequence>
<name>A0A9D4DD68_DREPO</name>
<dbReference type="GO" id="GO:0140359">
    <property type="term" value="F:ABC-type transporter activity"/>
    <property type="evidence" value="ECO:0007669"/>
    <property type="project" value="InterPro"/>
</dbReference>